<accession>A0A420I423</accession>
<organism evidence="1 2">
    <name type="scientific">Erysiphe neolycopersici</name>
    <dbReference type="NCBI Taxonomy" id="212602"/>
    <lineage>
        <taxon>Eukaryota</taxon>
        <taxon>Fungi</taxon>
        <taxon>Dikarya</taxon>
        <taxon>Ascomycota</taxon>
        <taxon>Pezizomycotina</taxon>
        <taxon>Leotiomycetes</taxon>
        <taxon>Erysiphales</taxon>
        <taxon>Erysiphaceae</taxon>
        <taxon>Erysiphe</taxon>
    </lineage>
</organism>
<proteinExistence type="predicted"/>
<dbReference type="AlphaFoldDB" id="A0A420I423"/>
<keyword evidence="2" id="KW-1185">Reference proteome</keyword>
<evidence type="ECO:0000313" key="2">
    <source>
        <dbReference type="Proteomes" id="UP000286134"/>
    </source>
</evidence>
<dbReference type="EMBL" id="MCFK01001890">
    <property type="protein sequence ID" value="RKF64447.1"/>
    <property type="molecule type" value="Genomic_DNA"/>
</dbReference>
<protein>
    <submittedName>
        <fullName evidence="1">Uncharacterized protein</fullName>
    </submittedName>
</protein>
<gene>
    <name evidence="1" type="ORF">OnM2_018085</name>
</gene>
<sequence>MKPDSEQKLLKGRIDIITNLVSQGASTENYALGALRMTAYLRRQGLKDIIESDEVSDETNENSLAGIELCLEDGPLLQIQHIKRAHILWQILKNLYTPKGFSDDFFVIKEFYNCKLSNFNNIEEFLNTSRRLLNSMHHKRH</sequence>
<comment type="caution">
    <text evidence="1">The sequence shown here is derived from an EMBL/GenBank/DDBJ whole genome shotgun (WGS) entry which is preliminary data.</text>
</comment>
<reference evidence="1 2" key="1">
    <citation type="journal article" date="2018" name="BMC Genomics">
        <title>Comparative genome analyses reveal sequence features reflecting distinct modes of host-adaptation between dicot and monocot powdery mildew.</title>
        <authorList>
            <person name="Wu Y."/>
            <person name="Ma X."/>
            <person name="Pan Z."/>
            <person name="Kale S.D."/>
            <person name="Song Y."/>
            <person name="King H."/>
            <person name="Zhang Q."/>
            <person name="Presley C."/>
            <person name="Deng X."/>
            <person name="Wei C.I."/>
            <person name="Xiao S."/>
        </authorList>
    </citation>
    <scope>NUCLEOTIDE SEQUENCE [LARGE SCALE GENOMIC DNA]</scope>
    <source>
        <strain evidence="1">UMSG2</strain>
    </source>
</reference>
<evidence type="ECO:0000313" key="1">
    <source>
        <dbReference type="EMBL" id="RKF64447.1"/>
    </source>
</evidence>
<dbReference type="Proteomes" id="UP000286134">
    <property type="component" value="Unassembled WGS sequence"/>
</dbReference>
<name>A0A420I423_9PEZI</name>
<dbReference type="OrthoDB" id="3599317at2759"/>